<keyword evidence="4" id="KW-0812">Transmembrane</keyword>
<keyword evidence="4" id="KW-1133">Transmembrane helix</keyword>
<accession>A0A226DVM5</accession>
<feature type="domain" description="CUB" evidence="5">
    <location>
        <begin position="92"/>
        <end position="205"/>
    </location>
</feature>
<dbReference type="PANTHER" id="PTHR24251">
    <property type="entry name" value="OVOCHYMASE-RELATED"/>
    <property type="match status" value="1"/>
</dbReference>
<evidence type="ECO:0000313" key="6">
    <source>
        <dbReference type="EMBL" id="OXA49525.1"/>
    </source>
</evidence>
<organism evidence="6 7">
    <name type="scientific">Folsomia candida</name>
    <name type="common">Springtail</name>
    <dbReference type="NCBI Taxonomy" id="158441"/>
    <lineage>
        <taxon>Eukaryota</taxon>
        <taxon>Metazoa</taxon>
        <taxon>Ecdysozoa</taxon>
        <taxon>Arthropoda</taxon>
        <taxon>Hexapoda</taxon>
        <taxon>Collembola</taxon>
        <taxon>Entomobryomorpha</taxon>
        <taxon>Isotomoidea</taxon>
        <taxon>Isotomidae</taxon>
        <taxon>Proisotominae</taxon>
        <taxon>Folsomia</taxon>
    </lineage>
</organism>
<evidence type="ECO:0000256" key="4">
    <source>
        <dbReference type="SAM" id="Phobius"/>
    </source>
</evidence>
<dbReference type="InterPro" id="IPR035914">
    <property type="entry name" value="Sperma_CUB_dom_sf"/>
</dbReference>
<name>A0A226DVM5_FOLCA</name>
<dbReference type="Gene3D" id="2.60.120.290">
    <property type="entry name" value="Spermadhesin, CUB domain"/>
    <property type="match status" value="1"/>
</dbReference>
<dbReference type="Pfam" id="PF00431">
    <property type="entry name" value="CUB"/>
    <property type="match status" value="1"/>
</dbReference>
<evidence type="ECO:0000256" key="2">
    <source>
        <dbReference type="ARBA" id="ARBA00023157"/>
    </source>
</evidence>
<keyword evidence="7" id="KW-1185">Reference proteome</keyword>
<feature type="transmembrane region" description="Helical" evidence="4">
    <location>
        <begin position="521"/>
        <end position="542"/>
    </location>
</feature>
<dbReference type="Proteomes" id="UP000198287">
    <property type="component" value="Unassembled WGS sequence"/>
</dbReference>
<gene>
    <name evidence="6" type="ORF">Fcan01_15797</name>
</gene>
<proteinExistence type="predicted"/>
<keyword evidence="1" id="KW-0677">Repeat</keyword>
<dbReference type="SUPFAM" id="SSF49854">
    <property type="entry name" value="Spermadhesin, CUB domain"/>
    <property type="match status" value="1"/>
</dbReference>
<dbReference type="EMBL" id="LNIX01000010">
    <property type="protein sequence ID" value="OXA49525.1"/>
    <property type="molecule type" value="Genomic_DNA"/>
</dbReference>
<comment type="caution">
    <text evidence="3">Lacks conserved residue(s) required for the propagation of feature annotation.</text>
</comment>
<dbReference type="PROSITE" id="PS01180">
    <property type="entry name" value="CUB"/>
    <property type="match status" value="1"/>
</dbReference>
<keyword evidence="4" id="KW-0472">Membrane</keyword>
<comment type="caution">
    <text evidence="6">The sequence shown here is derived from an EMBL/GenBank/DDBJ whole genome shotgun (WGS) entry which is preliminary data.</text>
</comment>
<evidence type="ECO:0000259" key="5">
    <source>
        <dbReference type="PROSITE" id="PS01180"/>
    </source>
</evidence>
<feature type="transmembrane region" description="Helical" evidence="4">
    <location>
        <begin position="804"/>
        <end position="825"/>
    </location>
</feature>
<evidence type="ECO:0000256" key="3">
    <source>
        <dbReference type="PROSITE-ProRule" id="PRU00059"/>
    </source>
</evidence>
<dbReference type="InterPro" id="IPR000859">
    <property type="entry name" value="CUB_dom"/>
</dbReference>
<evidence type="ECO:0000313" key="7">
    <source>
        <dbReference type="Proteomes" id="UP000198287"/>
    </source>
</evidence>
<dbReference type="AlphaFoldDB" id="A0A226DVM5"/>
<reference evidence="6 7" key="1">
    <citation type="submission" date="2015-12" db="EMBL/GenBank/DDBJ databases">
        <title>The genome of Folsomia candida.</title>
        <authorList>
            <person name="Faddeeva A."/>
            <person name="Derks M.F."/>
            <person name="Anvar Y."/>
            <person name="Smit S."/>
            <person name="Van Straalen N."/>
            <person name="Roelofs D."/>
        </authorList>
    </citation>
    <scope>NUCLEOTIDE SEQUENCE [LARGE SCALE GENOMIC DNA]</scope>
    <source>
        <strain evidence="6 7">VU population</strain>
        <tissue evidence="6">Whole body</tissue>
    </source>
</reference>
<dbReference type="OrthoDB" id="10009301at2759"/>
<evidence type="ECO:0000256" key="1">
    <source>
        <dbReference type="ARBA" id="ARBA00022737"/>
    </source>
</evidence>
<sequence length="872" mass="100368">MRCIWTLKAPAHDLRFVLVSSGLKETDGLYLTEFGHLHAGPGRQQRVTTIGQNYTFISKHVFITLNVGHAPTFGFSLQFFSSGYDDIFQRLTGQSSLTTGKGNLSYPVGGGQYGNNEVVWFTISSSVPSQPTLRFTRVDLEYNGSCNYDSLQTYTWFNNQFTEVARFCGTTIPPSLTLTEGLGLISFGTDGSTTGSGFDFETDSSTRVRQTTTEVIPLNKGSKQLNVFCLQRPFIPSNSLLSTKSQQRGWNCLTRIYIFPPQSMGFNSVPFMFEEEFVWAKRHVTDDSTYPRSQYHILVHEKDYSFQQWNLGMNTIIRFNEKIEILYWKVTTRLEHPEMFSIVEINFVCKFSQLYFRSLRLGSSHPMFLSEIETRTSYLNTISYLFPFHIFFLNEKKWADVESVKAPKFWEFKTRRLDAAKVLVSLLLDKLNNSKTATQEIFMRGFIPPFYASRTTCSGKFSRESKSPFCDRMEGTIPSIVLNCESNIKIPLRFRLFTFFTSIDRLHRRISIDTILHVYDILTWTGIFVTATFIPLIVVAVIGPRYHNVLEYLCMGFSILLEQGTNALDHGSKRVCMFLLLGPWILMYLIITNAFRGDNVTNALHPLRTVSIATFAHVIQRNSTAFSDFIEISYPLPQSSTEFYFLLQDFNTYQTSFYSSFITEDRHTYLSKNLQFGYPGMGEDTRWQLSSLSESAIKGRAFLGWSDDLERLLSLARSRFPKIAWQMGTEYLTRMAYGLELRHISNPMLLSRIGGLFQSGIPEKWIWYRDNSPNYNSRNAADKTVSSLPKALNLEENTFDIFNYFGYLMCISGIFFSLEFVPIAIRKGRERLTFVYWKFITWIRLYRHGSVKTTMVNLTKPQHFLGSRLCGA</sequence>
<dbReference type="CDD" id="cd00041">
    <property type="entry name" value="CUB"/>
    <property type="match status" value="1"/>
</dbReference>
<protein>
    <submittedName>
        <fullName evidence="6">Exoskeleton protein RP43</fullName>
    </submittedName>
</protein>
<feature type="transmembrane region" description="Helical" evidence="4">
    <location>
        <begin position="575"/>
        <end position="595"/>
    </location>
</feature>
<keyword evidence="2" id="KW-1015">Disulfide bond</keyword>